<proteinExistence type="predicted"/>
<gene>
    <name evidence="2" type="ORF">GKD88_06730</name>
    <name evidence="1" type="ORF">GKE08_06935</name>
</gene>
<reference evidence="3 4" key="1">
    <citation type="journal article" date="2019" name="Nat. Med.">
        <title>A library of human gut bacterial isolates paired with longitudinal multiomics data enables mechanistic microbiome research.</title>
        <authorList>
            <person name="Poyet M."/>
            <person name="Groussin M."/>
            <person name="Gibbons S.M."/>
            <person name="Avila-Pacheco J."/>
            <person name="Jiang X."/>
            <person name="Kearney S.M."/>
            <person name="Perrotta A.R."/>
            <person name="Berdy B."/>
            <person name="Zhao S."/>
            <person name="Lieberman T.D."/>
            <person name="Swanson P.K."/>
            <person name="Smith M."/>
            <person name="Roesemann S."/>
            <person name="Alexander J.E."/>
            <person name="Rich S.A."/>
            <person name="Livny J."/>
            <person name="Vlamakis H."/>
            <person name="Clish C."/>
            <person name="Bullock K."/>
            <person name="Deik A."/>
            <person name="Scott J."/>
            <person name="Pierce K.A."/>
            <person name="Xavier R.J."/>
            <person name="Alm E.J."/>
        </authorList>
    </citation>
    <scope>NUCLEOTIDE SEQUENCE [LARGE SCALE GENOMIC DNA]</scope>
    <source>
        <strain evidence="1 3">BIOML-A4</strain>
        <strain evidence="2 4">BIOML-A5</strain>
    </source>
</reference>
<evidence type="ECO:0000313" key="4">
    <source>
        <dbReference type="Proteomes" id="UP000480929"/>
    </source>
</evidence>
<dbReference type="RefSeq" id="WP_151848922.1">
    <property type="nucleotide sequence ID" value="NZ_CALJPI010000072.1"/>
</dbReference>
<dbReference type="Proteomes" id="UP000433575">
    <property type="component" value="Unassembled WGS sequence"/>
</dbReference>
<dbReference type="EMBL" id="WKPI01000008">
    <property type="protein sequence ID" value="MSC32810.1"/>
    <property type="molecule type" value="Genomic_DNA"/>
</dbReference>
<organism evidence="1 3">
    <name type="scientific">Holdemania massiliensis</name>
    <dbReference type="NCBI Taxonomy" id="1468449"/>
    <lineage>
        <taxon>Bacteria</taxon>
        <taxon>Bacillati</taxon>
        <taxon>Bacillota</taxon>
        <taxon>Erysipelotrichia</taxon>
        <taxon>Erysipelotrichales</taxon>
        <taxon>Erysipelotrichaceae</taxon>
        <taxon>Holdemania</taxon>
    </lineage>
</organism>
<evidence type="ECO:0000313" key="2">
    <source>
        <dbReference type="EMBL" id="MSC32810.1"/>
    </source>
</evidence>
<name>A0A6N7S6X0_9FIRM</name>
<evidence type="ECO:0000313" key="3">
    <source>
        <dbReference type="Proteomes" id="UP000433575"/>
    </source>
</evidence>
<dbReference type="Proteomes" id="UP000480929">
    <property type="component" value="Unassembled WGS sequence"/>
</dbReference>
<dbReference type="AlphaFoldDB" id="A0A6N7S6X0"/>
<keyword evidence="4" id="KW-1185">Reference proteome</keyword>
<dbReference type="EMBL" id="WKPJ01000007">
    <property type="protein sequence ID" value="MSA89056.1"/>
    <property type="molecule type" value="Genomic_DNA"/>
</dbReference>
<dbReference type="OrthoDB" id="9607049at2"/>
<accession>A0A6N7S6X0</accession>
<comment type="caution">
    <text evidence="1">The sequence shown here is derived from an EMBL/GenBank/DDBJ whole genome shotgun (WGS) entry which is preliminary data.</text>
</comment>
<evidence type="ECO:0000313" key="1">
    <source>
        <dbReference type="EMBL" id="MSA89056.1"/>
    </source>
</evidence>
<protein>
    <submittedName>
        <fullName evidence="1">Uncharacterized protein</fullName>
    </submittedName>
</protein>
<sequence length="206" mass="24099">MPKYLIKFVSEELHAKTLTNGKLFMHPASYYHSLELGQGDIREGALSHNKMIYMNNHFPIYCLYSVEESEIENGFIKVLKKCIDDFHCQNGYAVVLDYEKFVSVLPTLNTYGYKMNAGEVQYHVIRNNEFAILVNNKNGLNLFIKHPFYVHQKEYRLVVFESLPKECDHKEYSFESSIESITNVVKISSCDLRDEIFMIPIKMKFL</sequence>